<dbReference type="GO" id="GO:0005634">
    <property type="term" value="C:nucleus"/>
    <property type="evidence" value="ECO:0007669"/>
    <property type="project" value="UniProtKB-SubCell"/>
</dbReference>
<evidence type="ECO:0000256" key="5">
    <source>
        <dbReference type="ARBA" id="ARBA00022927"/>
    </source>
</evidence>
<evidence type="ECO:0000256" key="7">
    <source>
        <dbReference type="ARBA" id="ARBA00023242"/>
    </source>
</evidence>
<dbReference type="VEuPathDB" id="AmoebaDB:NfTy_091860"/>
<dbReference type="InterPro" id="IPR027417">
    <property type="entry name" value="P-loop_NTPase"/>
</dbReference>
<accession>A0A6A5B308</accession>
<dbReference type="SMART" id="SM00174">
    <property type="entry name" value="RHO"/>
    <property type="match status" value="1"/>
</dbReference>
<dbReference type="RefSeq" id="XP_044558146.1">
    <property type="nucleotide sequence ID" value="XM_044711958.1"/>
</dbReference>
<dbReference type="GO" id="GO:0003924">
    <property type="term" value="F:GTPase activity"/>
    <property type="evidence" value="ECO:0007669"/>
    <property type="project" value="InterPro"/>
</dbReference>
<name>A0A6A5B308_NAEFO</name>
<reference evidence="9 10" key="1">
    <citation type="journal article" date="2019" name="Sci. Rep.">
        <title>Nanopore sequencing improves the draft genome of the human pathogenic amoeba Naegleria fowleri.</title>
        <authorList>
            <person name="Liechti N."/>
            <person name="Schurch N."/>
            <person name="Bruggmann R."/>
            <person name="Wittwer M."/>
        </authorList>
    </citation>
    <scope>NUCLEOTIDE SEQUENCE [LARGE SCALE GENOMIC DNA]</scope>
    <source>
        <strain evidence="9 10">ATCC 30894</strain>
    </source>
</reference>
<dbReference type="CDD" id="cd00877">
    <property type="entry name" value="Ran"/>
    <property type="match status" value="1"/>
</dbReference>
<dbReference type="OrthoDB" id="48625at2759"/>
<dbReference type="SMART" id="SM00173">
    <property type="entry name" value="RAS"/>
    <property type="match status" value="1"/>
</dbReference>
<keyword evidence="6 8" id="KW-0342">GTP-binding</keyword>
<sequence>MSLIHSEHSTNSSNIIPMKNGIPTFKMVIVGDGGVGKTTFIKRLLIGEFEKKYIATVGAEVYPLKFFTNHGPICFETWDTSGQEKFGGLRDGYYVSSHCALIMFDVTARSTYKNVPTWYRDVMRVCENIPVVLCGNKVDVKDRVVKPKHISFHRTKNLQYYDISAKSNYNYEKPFLYMMKKLLNDPNLALVENVPTLPPVFPLAPEEMARMEKELSDALNASIPEDDDEF</sequence>
<dbReference type="EMBL" id="VFQX01000060">
    <property type="protein sequence ID" value="KAF0973433.1"/>
    <property type="molecule type" value="Genomic_DNA"/>
</dbReference>
<dbReference type="GO" id="GO:0005737">
    <property type="term" value="C:cytoplasm"/>
    <property type="evidence" value="ECO:0007669"/>
    <property type="project" value="TreeGrafter"/>
</dbReference>
<gene>
    <name evidence="9" type="ORF">FDP41_008137</name>
</gene>
<dbReference type="Proteomes" id="UP000444721">
    <property type="component" value="Unassembled WGS sequence"/>
</dbReference>
<dbReference type="InterPro" id="IPR001806">
    <property type="entry name" value="Small_GTPase"/>
</dbReference>
<evidence type="ECO:0000256" key="4">
    <source>
        <dbReference type="ARBA" id="ARBA00022741"/>
    </source>
</evidence>
<dbReference type="GO" id="GO:0005525">
    <property type="term" value="F:GTP binding"/>
    <property type="evidence" value="ECO:0007669"/>
    <property type="project" value="UniProtKB-KW"/>
</dbReference>
<dbReference type="PANTHER" id="PTHR24071:SF0">
    <property type="entry name" value="GTP-BINDING NUCLEAR PROTEIN RAN"/>
    <property type="match status" value="1"/>
</dbReference>
<dbReference type="GO" id="GO:0006606">
    <property type="term" value="P:protein import into nucleus"/>
    <property type="evidence" value="ECO:0007669"/>
    <property type="project" value="TreeGrafter"/>
</dbReference>
<organism evidence="9 10">
    <name type="scientific">Naegleria fowleri</name>
    <name type="common">Brain eating amoeba</name>
    <dbReference type="NCBI Taxonomy" id="5763"/>
    <lineage>
        <taxon>Eukaryota</taxon>
        <taxon>Discoba</taxon>
        <taxon>Heterolobosea</taxon>
        <taxon>Tetramitia</taxon>
        <taxon>Eutetramitia</taxon>
        <taxon>Vahlkampfiidae</taxon>
        <taxon>Naegleria</taxon>
    </lineage>
</organism>
<evidence type="ECO:0000256" key="6">
    <source>
        <dbReference type="ARBA" id="ARBA00023134"/>
    </source>
</evidence>
<dbReference type="InterPro" id="IPR002041">
    <property type="entry name" value="Ran_GTPase"/>
</dbReference>
<dbReference type="Pfam" id="PF00071">
    <property type="entry name" value="Ras"/>
    <property type="match status" value="1"/>
</dbReference>
<dbReference type="PRINTS" id="PR00627">
    <property type="entry name" value="GTPRANTC4"/>
</dbReference>
<keyword evidence="7 8" id="KW-0539">Nucleus</keyword>
<dbReference type="SUPFAM" id="SSF52540">
    <property type="entry name" value="P-loop containing nucleoside triphosphate hydrolases"/>
    <property type="match status" value="1"/>
</dbReference>
<dbReference type="GO" id="GO:0000054">
    <property type="term" value="P:ribosomal subunit export from nucleus"/>
    <property type="evidence" value="ECO:0007669"/>
    <property type="project" value="TreeGrafter"/>
</dbReference>
<comment type="similarity">
    <text evidence="2 8">Belongs to the small GTPase superfamily. Ran family.</text>
</comment>
<evidence type="ECO:0000313" key="9">
    <source>
        <dbReference type="EMBL" id="KAF0973433.1"/>
    </source>
</evidence>
<evidence type="ECO:0000256" key="1">
    <source>
        <dbReference type="ARBA" id="ARBA00004123"/>
    </source>
</evidence>
<proteinExistence type="inferred from homology"/>
<dbReference type="FunFam" id="3.40.50.300:FF:000369">
    <property type="entry name" value="GTP-binding nuclear protein"/>
    <property type="match status" value="1"/>
</dbReference>
<dbReference type="PROSITE" id="PS51418">
    <property type="entry name" value="RAN"/>
    <property type="match status" value="1"/>
</dbReference>
<evidence type="ECO:0000313" key="10">
    <source>
        <dbReference type="Proteomes" id="UP000444721"/>
    </source>
</evidence>
<evidence type="ECO:0000256" key="8">
    <source>
        <dbReference type="RuleBase" id="RU363057"/>
    </source>
</evidence>
<dbReference type="PANTHER" id="PTHR24071">
    <property type="entry name" value="RAN GTPASE"/>
    <property type="match status" value="1"/>
</dbReference>
<keyword evidence="5 8" id="KW-0653">Protein transport</keyword>
<dbReference type="SMART" id="SM00176">
    <property type="entry name" value="RAN"/>
    <property type="match status" value="1"/>
</dbReference>
<dbReference type="VEuPathDB" id="AmoebaDB:FDP41_008137"/>
<dbReference type="OMA" id="FFWLARK"/>
<dbReference type="InterPro" id="IPR005225">
    <property type="entry name" value="Small_GTP-bd"/>
</dbReference>
<dbReference type="VEuPathDB" id="AmoebaDB:NF0055680"/>
<dbReference type="NCBIfam" id="TIGR00231">
    <property type="entry name" value="small_GTP"/>
    <property type="match status" value="1"/>
</dbReference>
<comment type="subcellular location">
    <subcellularLocation>
        <location evidence="1 8">Nucleus</location>
    </subcellularLocation>
</comment>
<dbReference type="PROSITE" id="PS51419">
    <property type="entry name" value="RAB"/>
    <property type="match status" value="1"/>
</dbReference>
<dbReference type="GeneID" id="68115355"/>
<keyword evidence="10" id="KW-1185">Reference proteome</keyword>
<dbReference type="SMART" id="SM00175">
    <property type="entry name" value="RAB"/>
    <property type="match status" value="1"/>
</dbReference>
<dbReference type="AlphaFoldDB" id="A0A6A5B308"/>
<evidence type="ECO:0000256" key="2">
    <source>
        <dbReference type="ARBA" id="ARBA00008028"/>
    </source>
</evidence>
<keyword evidence="4 8" id="KW-0547">Nucleotide-binding</keyword>
<dbReference type="PROSITE" id="PS51421">
    <property type="entry name" value="RAS"/>
    <property type="match status" value="1"/>
</dbReference>
<evidence type="ECO:0000256" key="3">
    <source>
        <dbReference type="ARBA" id="ARBA00022448"/>
    </source>
</evidence>
<comment type="caution">
    <text evidence="9">The sequence shown here is derived from an EMBL/GenBank/DDBJ whole genome shotgun (WGS) entry which is preliminary data.</text>
</comment>
<protein>
    <recommendedName>
        <fullName evidence="8">GTP-binding nuclear protein</fullName>
    </recommendedName>
</protein>
<dbReference type="Gene3D" id="3.40.50.300">
    <property type="entry name" value="P-loop containing nucleotide triphosphate hydrolases"/>
    <property type="match status" value="1"/>
</dbReference>
<comment type="function">
    <text evidence="8">GTP-binding protein involved in nucleocytoplasmic transport. Required for the import of protein into the nucleus and also for RNA export. Involved in chromatin condensation and control of cell cycle.</text>
</comment>
<keyword evidence="3 8" id="KW-0813">Transport</keyword>